<reference evidence="2 3" key="1">
    <citation type="submission" date="2019-05" db="EMBL/GenBank/DDBJ databases">
        <title>Another draft genome of Portunus trituberculatus and its Hox gene families provides insights of decapod evolution.</title>
        <authorList>
            <person name="Jeong J.-H."/>
            <person name="Song I."/>
            <person name="Kim S."/>
            <person name="Choi T."/>
            <person name="Kim D."/>
            <person name="Ryu S."/>
            <person name="Kim W."/>
        </authorList>
    </citation>
    <scope>NUCLEOTIDE SEQUENCE [LARGE SCALE GENOMIC DNA]</scope>
    <source>
        <tissue evidence="2">Muscle</tissue>
    </source>
</reference>
<evidence type="ECO:0000313" key="2">
    <source>
        <dbReference type="EMBL" id="MPC62549.1"/>
    </source>
</evidence>
<keyword evidence="3" id="KW-1185">Reference proteome</keyword>
<dbReference type="AlphaFoldDB" id="A0A5B7GY81"/>
<gene>
    <name evidence="2" type="ORF">E2C01_056635</name>
</gene>
<evidence type="ECO:0000313" key="3">
    <source>
        <dbReference type="Proteomes" id="UP000324222"/>
    </source>
</evidence>
<name>A0A5B7GY81_PORTR</name>
<feature type="region of interest" description="Disordered" evidence="1">
    <location>
        <begin position="47"/>
        <end position="69"/>
    </location>
</feature>
<sequence length="69" mass="7645">MKAFKNVNHVENTSWLAVQCPRRSPGCCAEARLLPAWDVTSMVLRRGGGRTEQPRGIAMHRASETHVGD</sequence>
<proteinExistence type="predicted"/>
<evidence type="ECO:0000256" key="1">
    <source>
        <dbReference type="SAM" id="MobiDB-lite"/>
    </source>
</evidence>
<dbReference type="Proteomes" id="UP000324222">
    <property type="component" value="Unassembled WGS sequence"/>
</dbReference>
<protein>
    <submittedName>
        <fullName evidence="2">Uncharacterized protein</fullName>
    </submittedName>
</protein>
<comment type="caution">
    <text evidence="2">The sequence shown here is derived from an EMBL/GenBank/DDBJ whole genome shotgun (WGS) entry which is preliminary data.</text>
</comment>
<accession>A0A5B7GY81</accession>
<organism evidence="2 3">
    <name type="scientific">Portunus trituberculatus</name>
    <name type="common">Swimming crab</name>
    <name type="synonym">Neptunus trituberculatus</name>
    <dbReference type="NCBI Taxonomy" id="210409"/>
    <lineage>
        <taxon>Eukaryota</taxon>
        <taxon>Metazoa</taxon>
        <taxon>Ecdysozoa</taxon>
        <taxon>Arthropoda</taxon>
        <taxon>Crustacea</taxon>
        <taxon>Multicrustacea</taxon>
        <taxon>Malacostraca</taxon>
        <taxon>Eumalacostraca</taxon>
        <taxon>Eucarida</taxon>
        <taxon>Decapoda</taxon>
        <taxon>Pleocyemata</taxon>
        <taxon>Brachyura</taxon>
        <taxon>Eubrachyura</taxon>
        <taxon>Portunoidea</taxon>
        <taxon>Portunidae</taxon>
        <taxon>Portuninae</taxon>
        <taxon>Portunus</taxon>
    </lineage>
</organism>
<dbReference type="EMBL" id="VSRR010019806">
    <property type="protein sequence ID" value="MPC62549.1"/>
    <property type="molecule type" value="Genomic_DNA"/>
</dbReference>